<reference evidence="5" key="1">
    <citation type="journal article" date="2020" name="Cell">
        <title>Large-Scale Comparative Analyses of Tick Genomes Elucidate Their Genetic Diversity and Vector Capacities.</title>
        <authorList>
            <consortium name="Tick Genome and Microbiome Consortium (TIGMIC)"/>
            <person name="Jia N."/>
            <person name="Wang J."/>
            <person name="Shi W."/>
            <person name="Du L."/>
            <person name="Sun Y."/>
            <person name="Zhan W."/>
            <person name="Jiang J.F."/>
            <person name="Wang Q."/>
            <person name="Zhang B."/>
            <person name="Ji P."/>
            <person name="Bell-Sakyi L."/>
            <person name="Cui X.M."/>
            <person name="Yuan T.T."/>
            <person name="Jiang B.G."/>
            <person name="Yang W.F."/>
            <person name="Lam T.T."/>
            <person name="Chang Q.C."/>
            <person name="Ding S.J."/>
            <person name="Wang X.J."/>
            <person name="Zhu J.G."/>
            <person name="Ruan X.D."/>
            <person name="Zhao L."/>
            <person name="Wei J.T."/>
            <person name="Ye R.Z."/>
            <person name="Que T.C."/>
            <person name="Du C.H."/>
            <person name="Zhou Y.H."/>
            <person name="Cheng J.X."/>
            <person name="Dai P.F."/>
            <person name="Guo W.B."/>
            <person name="Han X.H."/>
            <person name="Huang E.J."/>
            <person name="Li L.F."/>
            <person name="Wei W."/>
            <person name="Gao Y.C."/>
            <person name="Liu J.Z."/>
            <person name="Shao H.Z."/>
            <person name="Wang X."/>
            <person name="Wang C.C."/>
            <person name="Yang T.C."/>
            <person name="Huo Q.B."/>
            <person name="Li W."/>
            <person name="Chen H.Y."/>
            <person name="Chen S.E."/>
            <person name="Zhou L.G."/>
            <person name="Ni X.B."/>
            <person name="Tian J.H."/>
            <person name="Sheng Y."/>
            <person name="Liu T."/>
            <person name="Pan Y.S."/>
            <person name="Xia L.Y."/>
            <person name="Li J."/>
            <person name="Zhao F."/>
            <person name="Cao W.C."/>
        </authorList>
    </citation>
    <scope>NUCLEOTIDE SEQUENCE</scope>
    <source>
        <strain evidence="5">Rmic-2018</strain>
    </source>
</reference>
<keyword evidence="3" id="KW-0812">Transmembrane</keyword>
<dbReference type="InterPro" id="IPR029277">
    <property type="entry name" value="SVWC_dom"/>
</dbReference>
<evidence type="ECO:0000313" key="5">
    <source>
        <dbReference type="EMBL" id="KAH7931611.1"/>
    </source>
</evidence>
<organism evidence="5 6">
    <name type="scientific">Rhipicephalus microplus</name>
    <name type="common">Cattle tick</name>
    <name type="synonym">Boophilus microplus</name>
    <dbReference type="NCBI Taxonomy" id="6941"/>
    <lineage>
        <taxon>Eukaryota</taxon>
        <taxon>Metazoa</taxon>
        <taxon>Ecdysozoa</taxon>
        <taxon>Arthropoda</taxon>
        <taxon>Chelicerata</taxon>
        <taxon>Arachnida</taxon>
        <taxon>Acari</taxon>
        <taxon>Parasitiformes</taxon>
        <taxon>Ixodida</taxon>
        <taxon>Ixodoidea</taxon>
        <taxon>Ixodidae</taxon>
        <taxon>Rhipicephalinae</taxon>
        <taxon>Rhipicephalus</taxon>
        <taxon>Boophilus</taxon>
    </lineage>
</organism>
<protein>
    <recommendedName>
        <fullName evidence="4">Single domain-containing protein</fullName>
    </recommendedName>
</protein>
<keyword evidence="6" id="KW-1185">Reference proteome</keyword>
<comment type="subcellular location">
    <subcellularLocation>
        <location evidence="1">Secreted</location>
    </subcellularLocation>
</comment>
<comment type="caution">
    <text evidence="5">The sequence shown here is derived from an EMBL/GenBank/DDBJ whole genome shotgun (WGS) entry which is preliminary data.</text>
</comment>
<gene>
    <name evidence="5" type="ORF">HPB51_029779</name>
</gene>
<keyword evidence="3" id="KW-0472">Membrane</keyword>
<name>A0A9J6CTJ9_RHIMP</name>
<feature type="domain" description="Single" evidence="4">
    <location>
        <begin position="135"/>
        <end position="201"/>
    </location>
</feature>
<evidence type="ECO:0000313" key="6">
    <source>
        <dbReference type="Proteomes" id="UP000821866"/>
    </source>
</evidence>
<sequence>MLLKRHLVAYIFTCVPRKRRRRQRIGTSAGFYAERNNEKDEELSGARLIKRLCARVSRIIIIIIKKTDPLLLSQCLQIRPLSSHRDTGGGSKKTTKRKMSAWFTACVSLLVVVGGGAQSAAASEQSEWTFVKGACVYRHLLFPNGSNFTFLNPCEMVICNARKRMVYFKRCPKVICPHCDSLCHVVKLKGSYPNCCEQVVCDTHRAFKLT</sequence>
<accession>A0A9J6CTJ9</accession>
<keyword evidence="2" id="KW-0964">Secreted</keyword>
<feature type="transmembrane region" description="Helical" evidence="3">
    <location>
        <begin position="101"/>
        <end position="121"/>
    </location>
</feature>
<dbReference type="SMART" id="SM01318">
    <property type="entry name" value="SVWC"/>
    <property type="match status" value="1"/>
</dbReference>
<proteinExistence type="predicted"/>
<evidence type="ECO:0000256" key="2">
    <source>
        <dbReference type="ARBA" id="ARBA00022525"/>
    </source>
</evidence>
<dbReference type="GO" id="GO:0005576">
    <property type="term" value="C:extracellular region"/>
    <property type="evidence" value="ECO:0007669"/>
    <property type="project" value="UniProtKB-SubCell"/>
</dbReference>
<dbReference type="EMBL" id="JABSTU010006887">
    <property type="protein sequence ID" value="KAH7931611.1"/>
    <property type="molecule type" value="Genomic_DNA"/>
</dbReference>
<evidence type="ECO:0000256" key="1">
    <source>
        <dbReference type="ARBA" id="ARBA00004613"/>
    </source>
</evidence>
<dbReference type="Pfam" id="PF15430">
    <property type="entry name" value="SVWC"/>
    <property type="match status" value="1"/>
</dbReference>
<reference evidence="5" key="2">
    <citation type="submission" date="2021-09" db="EMBL/GenBank/DDBJ databases">
        <authorList>
            <person name="Jia N."/>
            <person name="Wang J."/>
            <person name="Shi W."/>
            <person name="Du L."/>
            <person name="Sun Y."/>
            <person name="Zhan W."/>
            <person name="Jiang J."/>
            <person name="Wang Q."/>
            <person name="Zhang B."/>
            <person name="Ji P."/>
            <person name="Sakyi L.B."/>
            <person name="Cui X."/>
            <person name="Yuan T."/>
            <person name="Jiang B."/>
            <person name="Yang W."/>
            <person name="Lam T.T.-Y."/>
            <person name="Chang Q."/>
            <person name="Ding S."/>
            <person name="Wang X."/>
            <person name="Zhu J."/>
            <person name="Ruan X."/>
            <person name="Zhao L."/>
            <person name="Wei J."/>
            <person name="Que T."/>
            <person name="Du C."/>
            <person name="Cheng J."/>
            <person name="Dai P."/>
            <person name="Han X."/>
            <person name="Huang E."/>
            <person name="Gao Y."/>
            <person name="Liu J."/>
            <person name="Shao H."/>
            <person name="Ye R."/>
            <person name="Li L."/>
            <person name="Wei W."/>
            <person name="Wang X."/>
            <person name="Wang C."/>
            <person name="Huo Q."/>
            <person name="Li W."/>
            <person name="Guo W."/>
            <person name="Chen H."/>
            <person name="Chen S."/>
            <person name="Zhou L."/>
            <person name="Zhou L."/>
            <person name="Ni X."/>
            <person name="Tian J."/>
            <person name="Zhou Y."/>
            <person name="Sheng Y."/>
            <person name="Liu T."/>
            <person name="Pan Y."/>
            <person name="Xia L."/>
            <person name="Li J."/>
            <person name="Zhao F."/>
            <person name="Cao W."/>
        </authorList>
    </citation>
    <scope>NUCLEOTIDE SEQUENCE</scope>
    <source>
        <strain evidence="5">Rmic-2018</strain>
        <tissue evidence="5">Larvae</tissue>
    </source>
</reference>
<dbReference type="AlphaFoldDB" id="A0A9J6CTJ9"/>
<evidence type="ECO:0000259" key="4">
    <source>
        <dbReference type="SMART" id="SM01318"/>
    </source>
</evidence>
<evidence type="ECO:0000256" key="3">
    <source>
        <dbReference type="SAM" id="Phobius"/>
    </source>
</evidence>
<keyword evidence="3" id="KW-1133">Transmembrane helix</keyword>
<dbReference type="Proteomes" id="UP000821866">
    <property type="component" value="Unassembled WGS sequence"/>
</dbReference>